<organism evidence="1 2">
    <name type="scientific">Wenzhouxiangella limi</name>
    <dbReference type="NCBI Taxonomy" id="2707351"/>
    <lineage>
        <taxon>Bacteria</taxon>
        <taxon>Pseudomonadati</taxon>
        <taxon>Pseudomonadota</taxon>
        <taxon>Gammaproteobacteria</taxon>
        <taxon>Chromatiales</taxon>
        <taxon>Wenzhouxiangellaceae</taxon>
        <taxon>Wenzhouxiangella</taxon>
    </lineage>
</organism>
<accession>A0A845UWP6</accession>
<sequence length="174" mass="19121">MNSIRLWLGLVALTATMLLVGCNNEPENRPKQRSLADAAADLRSSAMVDTTWRGHLSWNGSAKILKDSDCYLLDQDYVLVGLGDGVTLRLIYRAARSGVPDSVDFSTPVRIELQVEDDRSEGAYYRAQPPEPSAGEITTERVTTFGRAQLESVNEAARRANPDGVVAEFEFRCG</sequence>
<dbReference type="RefSeq" id="WP_164209016.1">
    <property type="nucleotide sequence ID" value="NZ_JAAGSC010000023.1"/>
</dbReference>
<reference evidence="1 2" key="1">
    <citation type="submission" date="2020-02" db="EMBL/GenBank/DDBJ databases">
        <authorList>
            <person name="Zhang X.-Y."/>
        </authorList>
    </citation>
    <scope>NUCLEOTIDE SEQUENCE [LARGE SCALE GENOMIC DNA]</scope>
    <source>
        <strain evidence="1 2">C33</strain>
    </source>
</reference>
<dbReference type="AlphaFoldDB" id="A0A845UWP6"/>
<evidence type="ECO:0000313" key="2">
    <source>
        <dbReference type="Proteomes" id="UP000484885"/>
    </source>
</evidence>
<gene>
    <name evidence="1" type="ORF">G3I74_00705</name>
</gene>
<name>A0A845UWP6_9GAMM</name>
<comment type="caution">
    <text evidence="1">The sequence shown here is derived from an EMBL/GenBank/DDBJ whole genome shotgun (WGS) entry which is preliminary data.</text>
</comment>
<protein>
    <recommendedName>
        <fullName evidence="3">Lipoprotein</fullName>
    </recommendedName>
</protein>
<dbReference type="EMBL" id="JAAGSC010000023">
    <property type="protein sequence ID" value="NDY94250.1"/>
    <property type="molecule type" value="Genomic_DNA"/>
</dbReference>
<dbReference type="Proteomes" id="UP000484885">
    <property type="component" value="Unassembled WGS sequence"/>
</dbReference>
<dbReference type="PROSITE" id="PS51257">
    <property type="entry name" value="PROKAR_LIPOPROTEIN"/>
    <property type="match status" value="1"/>
</dbReference>
<keyword evidence="2" id="KW-1185">Reference proteome</keyword>
<evidence type="ECO:0008006" key="3">
    <source>
        <dbReference type="Google" id="ProtNLM"/>
    </source>
</evidence>
<proteinExistence type="predicted"/>
<evidence type="ECO:0000313" key="1">
    <source>
        <dbReference type="EMBL" id="NDY94250.1"/>
    </source>
</evidence>